<dbReference type="InterPro" id="IPR027267">
    <property type="entry name" value="AH/BAR_dom_sf"/>
</dbReference>
<proteinExistence type="predicted"/>
<reference evidence="20" key="1">
    <citation type="submission" date="2025-08" db="UniProtKB">
        <authorList>
            <consortium name="Ensembl"/>
        </authorList>
    </citation>
    <scope>IDENTIFICATION</scope>
</reference>
<reference evidence="20" key="2">
    <citation type="submission" date="2025-09" db="UniProtKB">
        <authorList>
            <consortium name="Ensembl"/>
        </authorList>
    </citation>
    <scope>IDENTIFICATION</scope>
</reference>
<dbReference type="CDD" id="cd13250">
    <property type="entry name" value="PH_ACAP"/>
    <property type="match status" value="1"/>
</dbReference>
<feature type="region of interest" description="Disordered" evidence="17">
    <location>
        <begin position="539"/>
        <end position="560"/>
    </location>
</feature>
<dbReference type="FunFam" id="2.30.29.30:FF:000026">
    <property type="entry name" value="Arf-GAP with coiled-coil, ANK repeat and PH domain-containing protein 2"/>
    <property type="match status" value="1"/>
</dbReference>
<evidence type="ECO:0000256" key="4">
    <source>
        <dbReference type="ARBA" id="ARBA00022475"/>
    </source>
</evidence>
<dbReference type="Proteomes" id="UP000694391">
    <property type="component" value="Unplaced"/>
</dbReference>
<keyword evidence="10 13" id="KW-0040">ANK repeat</keyword>
<evidence type="ECO:0000256" key="5">
    <source>
        <dbReference type="ARBA" id="ARBA00022723"/>
    </source>
</evidence>
<dbReference type="SUPFAM" id="SSF103657">
    <property type="entry name" value="BAR/IMD domain-like"/>
    <property type="match status" value="1"/>
</dbReference>
<evidence type="ECO:0000259" key="19">
    <source>
        <dbReference type="PROSITE" id="PS50115"/>
    </source>
</evidence>
<protein>
    <recommendedName>
        <fullName evidence="15">Arf-GAP with coiled-coil, ANK repeat and PH domain-containing protein</fullName>
        <shortName evidence="15">Cnt-b</shortName>
    </recommendedName>
    <alternativeName>
        <fullName evidence="15">Centaurin-beta</fullName>
    </alternativeName>
</protein>
<accession>A0A8C0JMD9</accession>
<dbReference type="SMART" id="SM00248">
    <property type="entry name" value="ANK"/>
    <property type="match status" value="3"/>
</dbReference>
<gene>
    <name evidence="20" type="primary">ACAP2</name>
</gene>
<evidence type="ECO:0000313" key="21">
    <source>
        <dbReference type="Proteomes" id="UP000694391"/>
    </source>
</evidence>
<evidence type="ECO:0000256" key="9">
    <source>
        <dbReference type="ARBA" id="ARBA00022833"/>
    </source>
</evidence>
<feature type="compositionally biased region" description="Polar residues" evidence="17">
    <location>
        <begin position="335"/>
        <end position="344"/>
    </location>
</feature>
<evidence type="ECO:0000256" key="3">
    <source>
        <dbReference type="ARBA" id="ARBA00022468"/>
    </source>
</evidence>
<evidence type="ECO:0000256" key="10">
    <source>
        <dbReference type="ARBA" id="ARBA00023043"/>
    </source>
</evidence>
<dbReference type="FunFam" id="1.25.40.20:FF:000020">
    <property type="entry name" value="Arf-GAP with coiled-coil, ANK repeat and PH domain-containing protein 2"/>
    <property type="match status" value="1"/>
</dbReference>
<feature type="repeat" description="ANK" evidence="13">
    <location>
        <begin position="620"/>
        <end position="652"/>
    </location>
</feature>
<evidence type="ECO:0000256" key="2">
    <source>
        <dbReference type="ARBA" id="ARBA00004481"/>
    </source>
</evidence>
<evidence type="ECO:0000313" key="20">
    <source>
        <dbReference type="Ensembl" id="ENSCAFP00020003170.1"/>
    </source>
</evidence>
<keyword evidence="3 15" id="KW-0343">GTPase activation</keyword>
<keyword evidence="8 14" id="KW-0863">Zinc-finger</keyword>
<feature type="compositionally biased region" description="Polar residues" evidence="17">
    <location>
        <begin position="539"/>
        <end position="549"/>
    </location>
</feature>
<dbReference type="PROSITE" id="PS50297">
    <property type="entry name" value="ANK_REP_REGION"/>
    <property type="match status" value="2"/>
</dbReference>
<dbReference type="InterPro" id="IPR045258">
    <property type="entry name" value="ACAP1/2/3-like"/>
</dbReference>
<dbReference type="GO" id="GO:0008270">
    <property type="term" value="F:zinc ion binding"/>
    <property type="evidence" value="ECO:0007669"/>
    <property type="project" value="UniProtKB-KW"/>
</dbReference>
<evidence type="ECO:0000256" key="14">
    <source>
        <dbReference type="PROSITE-ProRule" id="PRU00288"/>
    </source>
</evidence>
<evidence type="ECO:0000256" key="7">
    <source>
        <dbReference type="ARBA" id="ARBA00022753"/>
    </source>
</evidence>
<dbReference type="Pfam" id="PF12796">
    <property type="entry name" value="Ank_2"/>
    <property type="match status" value="1"/>
</dbReference>
<dbReference type="CDD" id="cd08851">
    <property type="entry name" value="ArfGap_ACAP2"/>
    <property type="match status" value="1"/>
</dbReference>
<dbReference type="SUPFAM" id="SSF50729">
    <property type="entry name" value="PH domain-like"/>
    <property type="match status" value="1"/>
</dbReference>
<evidence type="ECO:0000256" key="13">
    <source>
        <dbReference type="PROSITE-ProRule" id="PRU00023"/>
    </source>
</evidence>
<keyword evidence="21" id="KW-1185">Reference proteome</keyword>
<evidence type="ECO:0000256" key="11">
    <source>
        <dbReference type="ARBA" id="ARBA00023054"/>
    </source>
</evidence>
<dbReference type="InterPro" id="IPR001849">
    <property type="entry name" value="PH_domain"/>
</dbReference>
<evidence type="ECO:0000259" key="18">
    <source>
        <dbReference type="PROSITE" id="PS50003"/>
    </source>
</evidence>
<dbReference type="Ensembl" id="ENSCAFT00020003688.1">
    <property type="protein sequence ID" value="ENSCAFP00020003170.1"/>
    <property type="gene ID" value="ENSCAFG00020002460.1"/>
</dbReference>
<organism evidence="20 21">
    <name type="scientific">Canis lupus dingo</name>
    <name type="common">dingo</name>
    <dbReference type="NCBI Taxonomy" id="286419"/>
    <lineage>
        <taxon>Eukaryota</taxon>
        <taxon>Metazoa</taxon>
        <taxon>Chordata</taxon>
        <taxon>Craniata</taxon>
        <taxon>Vertebrata</taxon>
        <taxon>Euteleostomi</taxon>
        <taxon>Mammalia</taxon>
        <taxon>Eutheria</taxon>
        <taxon>Laurasiatheria</taxon>
        <taxon>Carnivora</taxon>
        <taxon>Caniformia</taxon>
        <taxon>Canidae</taxon>
        <taxon>Canis</taxon>
    </lineage>
</organism>
<dbReference type="AlphaFoldDB" id="A0A8C0JMD9"/>
<dbReference type="InterPro" id="IPR004148">
    <property type="entry name" value="BAR_dom"/>
</dbReference>
<keyword evidence="5 15" id="KW-0479">Metal-binding</keyword>
<dbReference type="PROSITE" id="PS50003">
    <property type="entry name" value="PH_DOMAIN"/>
    <property type="match status" value="1"/>
</dbReference>
<dbReference type="InterPro" id="IPR002110">
    <property type="entry name" value="Ankyrin_rpt"/>
</dbReference>
<dbReference type="Gene3D" id="2.30.29.30">
    <property type="entry name" value="Pleckstrin-homology domain (PH domain)/Phosphotyrosine-binding domain (PTB)"/>
    <property type="match status" value="1"/>
</dbReference>
<evidence type="ECO:0000256" key="17">
    <source>
        <dbReference type="SAM" id="MobiDB-lite"/>
    </source>
</evidence>
<dbReference type="FunFam" id="1.10.220.150:FF:000007">
    <property type="entry name" value="Arf-GAP with coiled-coil, ANK repeat and PH domain-containing protein 2"/>
    <property type="match status" value="1"/>
</dbReference>
<comment type="domain">
    <text evidence="15">The BAR domain mediates homodimerization, it can neither bind membrane nor impart curvature, but instead requires the neighboring PH domain to achieve these functions.</text>
</comment>
<feature type="repeat" description="ANK" evidence="13">
    <location>
        <begin position="653"/>
        <end position="685"/>
    </location>
</feature>
<keyword evidence="7 15" id="KW-0967">Endosome</keyword>
<evidence type="ECO:0000256" key="8">
    <source>
        <dbReference type="ARBA" id="ARBA00022771"/>
    </source>
</evidence>
<evidence type="ECO:0000256" key="16">
    <source>
        <dbReference type="SAM" id="Coils"/>
    </source>
</evidence>
<keyword evidence="9 15" id="KW-0862">Zinc</keyword>
<dbReference type="SUPFAM" id="SSF57863">
    <property type="entry name" value="ArfGap/RecO-like zinc finger"/>
    <property type="match status" value="1"/>
</dbReference>
<evidence type="ECO:0000256" key="15">
    <source>
        <dbReference type="RuleBase" id="RU369028"/>
    </source>
</evidence>
<comment type="function">
    <text evidence="15">GTPase-activating protein for the ADP ribosylation factor family.</text>
</comment>
<name>A0A8C0JMD9_CANLU</name>
<dbReference type="SUPFAM" id="SSF48403">
    <property type="entry name" value="Ankyrin repeat"/>
    <property type="match status" value="1"/>
</dbReference>
<dbReference type="Gene3D" id="1.10.220.150">
    <property type="entry name" value="Arf GTPase activating protein"/>
    <property type="match status" value="1"/>
</dbReference>
<dbReference type="FunFam" id="1.20.1270.60:FF:000025">
    <property type="entry name" value="arf-GAP with coiled-coil, ANK repeat and PH domain-containing protein 2"/>
    <property type="match status" value="1"/>
</dbReference>
<sequence length="758" mass="85792">MIDTGKAFCVANKQFMNGIRDLAQYSSNDAVVETSLTKFSDSLQEMINFHTILFDQTQRSIKAQLQNFVKEDLRKFKDAKKQFEKVSEEKENALVKNAQVQRNKQHEVEEATNILTATRKCFRHIALDYVLQINVLQSKRRSEILKSMLSFMYAHLAFFHQGYDLFSELGPYMKDLGAQLDRLVVDAAKEKREMEQKHSTIQQKDFSSDDSKLEYNVDAANGIVMEGYLFKRASNAFKTWNRRWFSIQNNQLVYQKKFKDNPTVVVEDLRLCTVKHCEDIERRFCFEVVSPTKSCMLQADSEKLRQAWIKAVQTSIATAYREKGDESEKLDKKSSPSTGSLDSGNESKDKLLKGESALQRVQCIPGNASCCDCGLADPRWASINLGITLCIECSGIHRSLGVHFSKVRSLTLDTWEPELLKLMCELGNDVINRVYEAKVEKMGVKKPQPGQRQEKEAYIKAKYVERKFVDKYAISSSPPEQEKRMVSKSCEEKRLSISKLGPVVAVNSDEARRESLFCPDELDSLFSYFDTSSKLRSIKSNDSGIQQSSDDGRESLPSTVSANSLYEPEAERQDSSVFLDSKHLNPGLQLYRASYEKNLPKMAEALAHGADVNWANSEENKATPLIQAVLGGSLVTCEFLLQNGANVNQRDVQGRGPLHHATVLGHTGQVCLFLKRGANQHATDEEGKDPLTIAVEAANADIVTLLRLARMNEEMRESEGLYGQPGDETYQDIFRDFSQMASNNPEKLNRFQQDSQKF</sequence>
<comment type="activity regulation">
    <text evidence="15">GAP activity stimulated by phosphatidylinositol 4,5-bisphosphate (PIP2) and phosphatidic acid.</text>
</comment>
<dbReference type="PRINTS" id="PR00405">
    <property type="entry name" value="REVINTRACTNG"/>
</dbReference>
<evidence type="ECO:0000256" key="6">
    <source>
        <dbReference type="ARBA" id="ARBA00022737"/>
    </source>
</evidence>
<dbReference type="Pfam" id="PF00169">
    <property type="entry name" value="PH"/>
    <property type="match status" value="1"/>
</dbReference>
<dbReference type="PROSITE" id="PS50088">
    <property type="entry name" value="ANK_REPEAT"/>
    <property type="match status" value="2"/>
</dbReference>
<dbReference type="Gene3D" id="1.25.40.20">
    <property type="entry name" value="Ankyrin repeat-containing domain"/>
    <property type="match status" value="1"/>
</dbReference>
<feature type="region of interest" description="Disordered" evidence="17">
    <location>
        <begin position="327"/>
        <end position="348"/>
    </location>
</feature>
<dbReference type="PROSITE" id="PS50115">
    <property type="entry name" value="ARFGAP"/>
    <property type="match status" value="1"/>
</dbReference>
<dbReference type="PANTHER" id="PTHR23180">
    <property type="entry name" value="CENTAURIN/ARF"/>
    <property type="match status" value="1"/>
</dbReference>
<keyword evidence="6 15" id="KW-0677">Repeat</keyword>
<dbReference type="GO" id="GO:0010008">
    <property type="term" value="C:endosome membrane"/>
    <property type="evidence" value="ECO:0007669"/>
    <property type="project" value="UniProtKB-SubCell"/>
</dbReference>
<comment type="domain">
    <text evidence="15">PH domain binds phospholipids including phosphatidic acid, phosphatidylinositol 3-phosphate, phosphatidylinositol 3,5-bisphosphate (PIP2) and phosphatidylinositol 3,4,5-trisphosphate (PIP3). May mediate protein binding to PIP2 or PIP3 containing membranes.</text>
</comment>
<dbReference type="SMART" id="SM00233">
    <property type="entry name" value="PH"/>
    <property type="match status" value="1"/>
</dbReference>
<dbReference type="InterPro" id="IPR036770">
    <property type="entry name" value="Ankyrin_rpt-contain_sf"/>
</dbReference>
<dbReference type="GO" id="GO:0005886">
    <property type="term" value="C:plasma membrane"/>
    <property type="evidence" value="ECO:0007669"/>
    <property type="project" value="UniProtKB-SubCell"/>
</dbReference>
<dbReference type="InterPro" id="IPR038508">
    <property type="entry name" value="ArfGAP_dom_sf"/>
</dbReference>
<dbReference type="InterPro" id="IPR001164">
    <property type="entry name" value="ArfGAP_dom"/>
</dbReference>
<dbReference type="GO" id="GO:0005096">
    <property type="term" value="F:GTPase activator activity"/>
    <property type="evidence" value="ECO:0007669"/>
    <property type="project" value="UniProtKB-KW"/>
</dbReference>
<evidence type="ECO:0000256" key="12">
    <source>
        <dbReference type="ARBA" id="ARBA00023136"/>
    </source>
</evidence>
<dbReference type="Pfam" id="PF16746">
    <property type="entry name" value="BAR_3"/>
    <property type="match status" value="1"/>
</dbReference>
<dbReference type="Pfam" id="PF01412">
    <property type="entry name" value="ArfGap"/>
    <property type="match status" value="1"/>
</dbReference>
<feature type="coiled-coil region" evidence="16">
    <location>
        <begin position="173"/>
        <end position="204"/>
    </location>
</feature>
<dbReference type="SMART" id="SM00105">
    <property type="entry name" value="ArfGap"/>
    <property type="match status" value="1"/>
</dbReference>
<dbReference type="PANTHER" id="PTHR23180:SF241">
    <property type="entry name" value="ARF-GAP WITH COILED-COIL, ANK REPEAT AND PH DOMAIN-CONTAINING PROTEIN 2"/>
    <property type="match status" value="1"/>
</dbReference>
<dbReference type="Gene3D" id="1.20.1270.60">
    <property type="entry name" value="Arfaptin homology (AH) domain/BAR domain"/>
    <property type="match status" value="1"/>
</dbReference>
<dbReference type="InterPro" id="IPR037278">
    <property type="entry name" value="ARFGAP/RecO"/>
</dbReference>
<comment type="subcellular location">
    <subcellularLocation>
        <location evidence="1">Cell membrane</location>
    </subcellularLocation>
    <subcellularLocation>
        <location evidence="2 15">Endosome membrane</location>
        <topology evidence="2 15">Peripheral membrane protein</topology>
    </subcellularLocation>
</comment>
<feature type="domain" description="Arf-GAP" evidence="19">
    <location>
        <begin position="355"/>
        <end position="476"/>
    </location>
</feature>
<keyword evidence="12" id="KW-0472">Membrane</keyword>
<keyword evidence="4" id="KW-1003">Cell membrane</keyword>
<feature type="coiled-coil region" evidence="16">
    <location>
        <begin position="73"/>
        <end position="103"/>
    </location>
</feature>
<dbReference type="GeneTree" id="ENSGT00940000156389"/>
<keyword evidence="11 16" id="KW-0175">Coiled coil</keyword>
<feature type="domain" description="PH" evidence="18">
    <location>
        <begin position="222"/>
        <end position="317"/>
    </location>
</feature>
<dbReference type="InterPro" id="IPR011993">
    <property type="entry name" value="PH-like_dom_sf"/>
</dbReference>
<evidence type="ECO:0000256" key="1">
    <source>
        <dbReference type="ARBA" id="ARBA00004236"/>
    </source>
</evidence>